<dbReference type="AlphaFoldDB" id="A0A0G0VD83"/>
<comment type="caution">
    <text evidence="3">The sequence shown here is derived from an EMBL/GenBank/DDBJ whole genome shotgun (WGS) entry which is preliminary data.</text>
</comment>
<accession>A0A0G0VD83</accession>
<dbReference type="GO" id="GO:0016787">
    <property type="term" value="F:hydrolase activity"/>
    <property type="evidence" value="ECO:0007669"/>
    <property type="project" value="UniProtKB-KW"/>
</dbReference>
<organism evidence="3 4">
    <name type="scientific">Candidatus Nomurabacteria bacterium GW2011_GWB1_40_7</name>
    <dbReference type="NCBI Taxonomy" id="1618744"/>
    <lineage>
        <taxon>Bacteria</taxon>
        <taxon>Candidatus Nomuraibacteriota</taxon>
    </lineage>
</organism>
<proteinExistence type="predicted"/>
<dbReference type="Pfam" id="PF01471">
    <property type="entry name" value="PG_binding_1"/>
    <property type="match status" value="1"/>
</dbReference>
<protein>
    <submittedName>
        <fullName evidence="3">Cell wall-associated hydrolase, invasion-associated protein</fullName>
    </submittedName>
</protein>
<dbReference type="Gene3D" id="1.10.101.10">
    <property type="entry name" value="PGBD-like superfamily/PGBD"/>
    <property type="match status" value="1"/>
</dbReference>
<evidence type="ECO:0000313" key="4">
    <source>
        <dbReference type="Proteomes" id="UP000034452"/>
    </source>
</evidence>
<keyword evidence="1" id="KW-0732">Signal</keyword>
<dbReference type="InterPro" id="IPR036366">
    <property type="entry name" value="PGBDSf"/>
</dbReference>
<reference evidence="3 4" key="1">
    <citation type="journal article" date="2015" name="Nature">
        <title>rRNA introns, odd ribosomes, and small enigmatic genomes across a large radiation of phyla.</title>
        <authorList>
            <person name="Brown C.T."/>
            <person name="Hug L.A."/>
            <person name="Thomas B.C."/>
            <person name="Sharon I."/>
            <person name="Castelle C.J."/>
            <person name="Singh A."/>
            <person name="Wilkins M.J."/>
            <person name="Williams K.H."/>
            <person name="Banfield J.F."/>
        </authorList>
    </citation>
    <scope>NUCLEOTIDE SEQUENCE [LARGE SCALE GENOMIC DNA]</scope>
</reference>
<feature type="signal peptide" evidence="1">
    <location>
        <begin position="1"/>
        <end position="20"/>
    </location>
</feature>
<gene>
    <name evidence="3" type="ORF">UU13_C0016G0003</name>
</gene>
<feature type="domain" description="Peptidoglycan binding-like" evidence="2">
    <location>
        <begin position="59"/>
        <end position="95"/>
    </location>
</feature>
<feature type="chain" id="PRO_5002534936" evidence="1">
    <location>
        <begin position="21"/>
        <end position="339"/>
    </location>
</feature>
<dbReference type="InterPro" id="IPR002477">
    <property type="entry name" value="Peptidoglycan-bd-like"/>
</dbReference>
<dbReference type="InterPro" id="IPR036365">
    <property type="entry name" value="PGBD-like_sf"/>
</dbReference>
<dbReference type="EMBL" id="LBZL01000016">
    <property type="protein sequence ID" value="KKR70015.1"/>
    <property type="molecule type" value="Genomic_DNA"/>
</dbReference>
<keyword evidence="3" id="KW-0378">Hydrolase</keyword>
<evidence type="ECO:0000313" key="3">
    <source>
        <dbReference type="EMBL" id="KKR70015.1"/>
    </source>
</evidence>
<name>A0A0G0VD83_9BACT</name>
<dbReference type="Proteomes" id="UP000034452">
    <property type="component" value="Unassembled WGS sequence"/>
</dbReference>
<dbReference type="SUPFAM" id="SSF47090">
    <property type="entry name" value="PGBD-like"/>
    <property type="match status" value="1"/>
</dbReference>
<evidence type="ECO:0000256" key="1">
    <source>
        <dbReference type="SAM" id="SignalP"/>
    </source>
</evidence>
<evidence type="ECO:0000259" key="2">
    <source>
        <dbReference type="Pfam" id="PF01471"/>
    </source>
</evidence>
<sequence length="339" mass="36633">MRLFYSLILFTFLLSSQAISVKAVFSADPTSPDCAIVATLRTGSIGEQVKCLQKTIGAKIDGHFGPLTKASVFAWQRAHNLVADGIVGPLTRTVLNRIIVAKGVYLPGCSSNTGYSVTTGKKCDSNLTLLSSGFLASNSNSNLNTGKANPNLKNLDLYVEAVKKGLLKGGLSPDKLPIAEAKIRKQAEEGPDFRQEFYNIQKAIYDKKVSERILKGQILAFFEKMIDETFMPQKAFAVGLSFGGYIIYVNPEICDCPPGIFTQVFVALPGAATGISNMLMDYKNGSQKYSYYNIPEEGIGVLGFYEPGIPSCWMYVGQACSLVKSKGLISPETGSSLVP</sequence>